<dbReference type="AlphaFoldDB" id="G8BN76"/>
<comment type="catalytic activity">
    <reaction evidence="14">
        <text>L-lysyl(36)-[histone H3] + 3 S-adenosyl-L-methionine = N(6),N(6),N(6)-trimethyl-L-lysyl(36)-[histone H3] + 3 S-adenosyl-L-homocysteine + 3 H(+)</text>
        <dbReference type="Rhea" id="RHEA:60324"/>
        <dbReference type="Rhea" id="RHEA-COMP:9785"/>
        <dbReference type="Rhea" id="RHEA-COMP:15536"/>
        <dbReference type="ChEBI" id="CHEBI:15378"/>
        <dbReference type="ChEBI" id="CHEBI:29969"/>
        <dbReference type="ChEBI" id="CHEBI:57856"/>
        <dbReference type="ChEBI" id="CHEBI:59789"/>
        <dbReference type="ChEBI" id="CHEBI:61961"/>
        <dbReference type="EC" id="2.1.1.359"/>
    </reaction>
</comment>
<keyword evidence="5" id="KW-0158">Chromosome</keyword>
<dbReference type="HOGENOM" id="CLU_008492_1_1_1"/>
<feature type="compositionally biased region" description="Polar residues" evidence="16">
    <location>
        <begin position="1"/>
        <end position="17"/>
    </location>
</feature>
<dbReference type="SMART" id="SM00317">
    <property type="entry name" value="SET"/>
    <property type="match status" value="1"/>
</dbReference>
<dbReference type="InterPro" id="IPR038190">
    <property type="entry name" value="SRI_sf"/>
</dbReference>
<dbReference type="KEGG" id="tpf:TPHA_0A02720"/>
<dbReference type="Pfam" id="PF17907">
    <property type="entry name" value="AWS"/>
    <property type="match status" value="1"/>
</dbReference>
<dbReference type="SMART" id="SM00508">
    <property type="entry name" value="PostSET"/>
    <property type="match status" value="1"/>
</dbReference>
<dbReference type="GeneID" id="11532440"/>
<dbReference type="InterPro" id="IPR003616">
    <property type="entry name" value="Post-SET_dom"/>
</dbReference>
<dbReference type="PROSITE" id="PS50868">
    <property type="entry name" value="POST_SET"/>
    <property type="match status" value="1"/>
</dbReference>
<evidence type="ECO:0000256" key="7">
    <source>
        <dbReference type="ARBA" id="ARBA00022603"/>
    </source>
</evidence>
<dbReference type="Pfam" id="PF00856">
    <property type="entry name" value="SET"/>
    <property type="match status" value="1"/>
</dbReference>
<evidence type="ECO:0000256" key="5">
    <source>
        <dbReference type="ARBA" id="ARBA00022454"/>
    </source>
</evidence>
<keyword evidence="8" id="KW-0808">Transferase</keyword>
<evidence type="ECO:0000256" key="8">
    <source>
        <dbReference type="ARBA" id="ARBA00022679"/>
    </source>
</evidence>
<dbReference type="PROSITE" id="PS51568">
    <property type="entry name" value="SAM_MT43_SET2_1"/>
    <property type="match status" value="1"/>
</dbReference>
<dbReference type="OMA" id="AQSQPCY"/>
<dbReference type="GO" id="GO:0005829">
    <property type="term" value="C:cytosol"/>
    <property type="evidence" value="ECO:0007669"/>
    <property type="project" value="EnsemblFungi"/>
</dbReference>
<evidence type="ECO:0000256" key="9">
    <source>
        <dbReference type="ARBA" id="ARBA00022691"/>
    </source>
</evidence>
<evidence type="ECO:0000256" key="1">
    <source>
        <dbReference type="ARBA" id="ARBA00004123"/>
    </source>
</evidence>
<proteinExistence type="predicted"/>
<dbReference type="InterPro" id="IPR046341">
    <property type="entry name" value="SET_dom_sf"/>
</dbReference>
<dbReference type="GO" id="GO:0060195">
    <property type="term" value="P:negative regulation of antisense RNA transcription"/>
    <property type="evidence" value="ECO:0007669"/>
    <property type="project" value="EnsemblFungi"/>
</dbReference>
<dbReference type="GO" id="GO:0005694">
    <property type="term" value="C:chromosome"/>
    <property type="evidence" value="ECO:0007669"/>
    <property type="project" value="UniProtKB-SubCell"/>
</dbReference>
<gene>
    <name evidence="20" type="primary">TPHA0A02720</name>
    <name evidence="20" type="ordered locus">TPHA_0A02720</name>
</gene>
<dbReference type="GO" id="GO:0009302">
    <property type="term" value="P:sno(s)RNA transcription"/>
    <property type="evidence" value="ECO:0007669"/>
    <property type="project" value="EnsemblFungi"/>
</dbReference>
<dbReference type="GO" id="GO:0030174">
    <property type="term" value="P:regulation of DNA-templated DNA replication initiation"/>
    <property type="evidence" value="ECO:0007669"/>
    <property type="project" value="EnsemblFungi"/>
</dbReference>
<dbReference type="PANTHER" id="PTHR22884">
    <property type="entry name" value="SET DOMAIN PROTEINS"/>
    <property type="match status" value="1"/>
</dbReference>
<dbReference type="FunFam" id="2.170.270.10:FF:000033">
    <property type="entry name" value="Histone-lysine N-methyltransferase"/>
    <property type="match status" value="1"/>
</dbReference>
<dbReference type="InterPro" id="IPR025788">
    <property type="entry name" value="Set2_fungi"/>
</dbReference>
<evidence type="ECO:0000256" key="15">
    <source>
        <dbReference type="SAM" id="Coils"/>
    </source>
</evidence>
<evidence type="ECO:0000256" key="6">
    <source>
        <dbReference type="ARBA" id="ARBA00022491"/>
    </source>
</evidence>
<name>G8BN76_TETPH</name>
<dbReference type="Proteomes" id="UP000005666">
    <property type="component" value="Chromosome 1"/>
</dbReference>
<dbReference type="InterPro" id="IPR001202">
    <property type="entry name" value="WW_dom"/>
</dbReference>
<dbReference type="Gene3D" id="2.170.270.10">
    <property type="entry name" value="SET domain"/>
    <property type="match status" value="1"/>
</dbReference>
<sequence>MSVTPSQEHSAAISSKGVSGLKDFSGQEDKTEEALRSFIVLDDCKYASKNIGNAKNNEFMECDCYEEFEDGRNKACSEYSDCINRLTLIECVNGLCNTCGDNCENQKFQKKEYADISIFKTELKGYGVRANSDLEENQFIYEYKGEVIEENEFRERLIEYDQRGFKHFYFMMLQSGEFIDATIKGALARFCNHSCNPNAYVNKWEVAGKLRMGIFAKRRISKGEEITFDYNVDRYGATAQKCYCGESNCIGYMGGKTQTDSASLLPKNYADALGVQIFDGEKWIKEMKAQGIKIEKQVANNINMDFVESLELSACFSMDEVAKVMSVLLQIDNEYIGKKLLGRLFDILDETLLTQVIKFHGYSCFAKLLKVYIKDIELVAQILEFLLRLPKSTKNGITSSQIDKEISKIISAEPELSKIGNELLEKWNSYETYNRISKKEFNDSNKGGMIDLRRIKLPHGWEIIHENGRPMYYNAQLKTKLHNPPNSTSNIFKVHSNPNVNKLANRSYNNLHNSPSGSDNRLNKRVKRNWVPDEEYEVKKKLRIEQEQKALDEAKLQEEILLKEKFEQETRMRDDLAKIIEEANNQKQLAAMKDMEVTMQGEEKKKKKISKNKQEVLEHKWNKYFATFVPNILKKYKDQHNLSHDHIKNCARDIVKTLTAKELKKNADKTPPEKPSSEKLAKVKSFVKGYMEKFIIKYNEKKRSKTV</sequence>
<dbReference type="PROSITE" id="PS50280">
    <property type="entry name" value="SET"/>
    <property type="match status" value="1"/>
</dbReference>
<dbReference type="GO" id="GO:0140955">
    <property type="term" value="F:histone H3K36 trimethyltransferase activity"/>
    <property type="evidence" value="ECO:0007669"/>
    <property type="project" value="UniProtKB-EC"/>
</dbReference>
<dbReference type="RefSeq" id="XP_003683788.1">
    <property type="nucleotide sequence ID" value="XM_003683740.1"/>
</dbReference>
<keyword evidence="6" id="KW-0678">Repressor</keyword>
<evidence type="ECO:0000313" key="20">
    <source>
        <dbReference type="EMBL" id="CCE61354.1"/>
    </source>
</evidence>
<accession>G8BN76</accession>
<dbReference type="PROSITE" id="PS51215">
    <property type="entry name" value="AWS"/>
    <property type="match status" value="1"/>
</dbReference>
<dbReference type="OrthoDB" id="422362at2759"/>
<dbReference type="SUPFAM" id="SSF82199">
    <property type="entry name" value="SET domain"/>
    <property type="match status" value="1"/>
</dbReference>
<reference evidence="20 21" key="1">
    <citation type="journal article" date="2011" name="Proc. Natl. Acad. Sci. U.S.A.">
        <title>Evolutionary erosion of yeast sex chromosomes by mating-type switching accidents.</title>
        <authorList>
            <person name="Gordon J.L."/>
            <person name="Armisen D."/>
            <person name="Proux-Wera E."/>
            <person name="Oheigeartaigh S.S."/>
            <person name="Byrne K.P."/>
            <person name="Wolfe K.H."/>
        </authorList>
    </citation>
    <scope>NUCLEOTIDE SEQUENCE [LARGE SCALE GENOMIC DNA]</scope>
    <source>
        <strain evidence="21">ATCC 24235 / CBS 4417 / NBRC 1672 / NRRL Y-8282 / UCD 70-5</strain>
    </source>
</reference>
<dbReference type="InterPro" id="IPR036020">
    <property type="entry name" value="WW_dom_sf"/>
</dbReference>
<evidence type="ECO:0000256" key="14">
    <source>
        <dbReference type="ARBA" id="ARBA00047545"/>
    </source>
</evidence>
<dbReference type="CDD" id="cd19172">
    <property type="entry name" value="SET_SETD2"/>
    <property type="match status" value="1"/>
</dbReference>
<keyword evidence="21" id="KW-1185">Reference proteome</keyword>
<keyword evidence="9" id="KW-0949">S-adenosyl-L-methionine</keyword>
<dbReference type="EC" id="2.1.1.359" evidence="3"/>
<dbReference type="InterPro" id="IPR050777">
    <property type="entry name" value="SET2_Histone-Lys_MeTrsfase"/>
</dbReference>
<evidence type="ECO:0000256" key="2">
    <source>
        <dbReference type="ARBA" id="ARBA00004286"/>
    </source>
</evidence>
<organism evidence="20 21">
    <name type="scientific">Tetrapisispora phaffii (strain ATCC 24235 / CBS 4417 / NBRC 1672 / NRRL Y-8282 / UCD 70-5)</name>
    <name type="common">Yeast</name>
    <name type="synonym">Fabospora phaffii</name>
    <dbReference type="NCBI Taxonomy" id="1071381"/>
    <lineage>
        <taxon>Eukaryota</taxon>
        <taxon>Fungi</taxon>
        <taxon>Dikarya</taxon>
        <taxon>Ascomycota</taxon>
        <taxon>Saccharomycotina</taxon>
        <taxon>Saccharomycetes</taxon>
        <taxon>Saccharomycetales</taxon>
        <taxon>Saccharomycetaceae</taxon>
        <taxon>Tetrapisispora</taxon>
    </lineage>
</organism>
<dbReference type="GO" id="GO:0030437">
    <property type="term" value="P:ascospore formation"/>
    <property type="evidence" value="ECO:0007669"/>
    <property type="project" value="EnsemblFungi"/>
</dbReference>
<evidence type="ECO:0000256" key="4">
    <source>
        <dbReference type="ARBA" id="ARBA00018028"/>
    </source>
</evidence>
<dbReference type="InterPro" id="IPR044437">
    <property type="entry name" value="SETD2/Set2_SET"/>
</dbReference>
<dbReference type="GO" id="GO:0006283">
    <property type="term" value="P:transcription-coupled nucleotide-excision repair"/>
    <property type="evidence" value="ECO:0007669"/>
    <property type="project" value="EnsemblFungi"/>
</dbReference>
<keyword evidence="11" id="KW-0804">Transcription</keyword>
<dbReference type="STRING" id="1071381.G8BN76"/>
<evidence type="ECO:0000313" key="21">
    <source>
        <dbReference type="Proteomes" id="UP000005666"/>
    </source>
</evidence>
<feature type="domain" description="Post-SET" evidence="18">
    <location>
        <begin position="238"/>
        <end position="254"/>
    </location>
</feature>
<dbReference type="GO" id="GO:0045128">
    <property type="term" value="P:negative regulation of reciprocal meiotic recombination"/>
    <property type="evidence" value="ECO:0007669"/>
    <property type="project" value="EnsemblFungi"/>
</dbReference>
<keyword evidence="7" id="KW-0489">Methyltransferase</keyword>
<evidence type="ECO:0000256" key="16">
    <source>
        <dbReference type="SAM" id="MobiDB-lite"/>
    </source>
</evidence>
<dbReference type="EMBL" id="HE612856">
    <property type="protein sequence ID" value="CCE61354.1"/>
    <property type="molecule type" value="Genomic_DNA"/>
</dbReference>
<evidence type="ECO:0000259" key="18">
    <source>
        <dbReference type="PROSITE" id="PS50868"/>
    </source>
</evidence>
<dbReference type="Gene3D" id="1.10.1740.100">
    <property type="entry name" value="Set2, Rpb1 interacting domain"/>
    <property type="match status" value="1"/>
</dbReference>
<comment type="subcellular location">
    <subcellularLocation>
        <location evidence="2">Chromosome</location>
    </subcellularLocation>
    <subcellularLocation>
        <location evidence="1">Nucleus</location>
    </subcellularLocation>
</comment>
<feature type="coiled-coil region" evidence="15">
    <location>
        <begin position="544"/>
        <end position="612"/>
    </location>
</feature>
<dbReference type="SUPFAM" id="SSF51045">
    <property type="entry name" value="WW domain"/>
    <property type="match status" value="1"/>
</dbReference>
<evidence type="ECO:0000256" key="13">
    <source>
        <dbReference type="ARBA" id="ARBA00030091"/>
    </source>
</evidence>
<keyword evidence="15" id="KW-0175">Coiled coil</keyword>
<dbReference type="GO" id="GO:0006354">
    <property type="term" value="P:DNA-templated transcription elongation"/>
    <property type="evidence" value="ECO:0007669"/>
    <property type="project" value="EnsemblFungi"/>
</dbReference>
<dbReference type="eggNOG" id="KOG4442">
    <property type="taxonomic scope" value="Eukaryota"/>
</dbReference>
<feature type="region of interest" description="Disordered" evidence="16">
    <location>
        <begin position="1"/>
        <end position="24"/>
    </location>
</feature>
<dbReference type="SMART" id="SM00570">
    <property type="entry name" value="AWS"/>
    <property type="match status" value="1"/>
</dbReference>
<protein>
    <recommendedName>
        <fullName evidence="4">Histone-lysine N-methyltransferase, H3 lysine-36 specific</fullName>
        <ecNumber evidence="3">2.1.1.359</ecNumber>
    </recommendedName>
    <alternativeName>
        <fullName evidence="13">SET domain-containing protein 2</fullName>
    </alternativeName>
</protein>
<evidence type="ECO:0000256" key="3">
    <source>
        <dbReference type="ARBA" id="ARBA00012178"/>
    </source>
</evidence>
<evidence type="ECO:0000259" key="19">
    <source>
        <dbReference type="PROSITE" id="PS51215"/>
    </source>
</evidence>
<keyword evidence="12" id="KW-0539">Nucleus</keyword>
<feature type="domain" description="SET" evidence="17">
    <location>
        <begin position="114"/>
        <end position="231"/>
    </location>
</feature>
<dbReference type="GO" id="GO:0003723">
    <property type="term" value="F:RNA binding"/>
    <property type="evidence" value="ECO:0007669"/>
    <property type="project" value="EnsemblFungi"/>
</dbReference>
<dbReference type="InterPro" id="IPR006560">
    <property type="entry name" value="AWS_dom"/>
</dbReference>
<dbReference type="InterPro" id="IPR013257">
    <property type="entry name" value="SRI"/>
</dbReference>
<keyword evidence="10" id="KW-0805">Transcription regulation</keyword>
<evidence type="ECO:0000256" key="11">
    <source>
        <dbReference type="ARBA" id="ARBA00023163"/>
    </source>
</evidence>
<evidence type="ECO:0000259" key="17">
    <source>
        <dbReference type="PROSITE" id="PS50280"/>
    </source>
</evidence>
<dbReference type="GO" id="GO:0005634">
    <property type="term" value="C:nucleus"/>
    <property type="evidence" value="ECO:0007669"/>
    <property type="project" value="UniProtKB-SubCell"/>
</dbReference>
<feature type="domain" description="AWS" evidence="19">
    <location>
        <begin position="57"/>
        <end position="112"/>
    </location>
</feature>
<dbReference type="Pfam" id="PF08236">
    <property type="entry name" value="SRI"/>
    <property type="match status" value="1"/>
</dbReference>
<dbReference type="InterPro" id="IPR001214">
    <property type="entry name" value="SET_dom"/>
</dbReference>
<evidence type="ECO:0000256" key="12">
    <source>
        <dbReference type="ARBA" id="ARBA00023242"/>
    </source>
</evidence>
<evidence type="ECO:0000256" key="10">
    <source>
        <dbReference type="ARBA" id="ARBA00023015"/>
    </source>
</evidence>
<dbReference type="GO" id="GO:0032259">
    <property type="term" value="P:methylation"/>
    <property type="evidence" value="ECO:0007669"/>
    <property type="project" value="UniProtKB-KW"/>
</dbReference>
<dbReference type="Pfam" id="PF18507">
    <property type="entry name" value="WW_1"/>
    <property type="match status" value="1"/>
</dbReference>
<dbReference type="GO" id="GO:0006353">
    <property type="term" value="P:DNA-templated transcription termination"/>
    <property type="evidence" value="ECO:0007669"/>
    <property type="project" value="EnsemblFungi"/>
</dbReference>